<dbReference type="InterPro" id="IPR050104">
    <property type="entry name" value="FMN-dep_NADH:Q_OxRdtase_AzoR1"/>
</dbReference>
<comment type="function">
    <text evidence="6">Also exhibits azoreductase activity. Catalyzes the reductive cleavage of the azo bond in aromatic azo compounds to the corresponding amines.</text>
</comment>
<comment type="catalytic activity">
    <reaction evidence="5">
        <text>N,N-dimethyl-1,4-phenylenediamine + anthranilate + 2 NAD(+) = 2-(4-dimethylaminophenyl)diazenylbenzoate + 2 NADH + 2 H(+)</text>
        <dbReference type="Rhea" id="RHEA:55872"/>
        <dbReference type="ChEBI" id="CHEBI:15378"/>
        <dbReference type="ChEBI" id="CHEBI:15783"/>
        <dbReference type="ChEBI" id="CHEBI:16567"/>
        <dbReference type="ChEBI" id="CHEBI:57540"/>
        <dbReference type="ChEBI" id="CHEBI:57945"/>
        <dbReference type="ChEBI" id="CHEBI:71579"/>
        <dbReference type="EC" id="1.7.1.17"/>
    </reaction>
    <physiologicalReaction direction="right-to-left" evidence="5">
        <dbReference type="Rhea" id="RHEA:55874"/>
    </physiologicalReaction>
</comment>
<comment type="caution">
    <text evidence="6">Lacks conserved residue(s) required for the propagation of feature annotation.</text>
</comment>
<dbReference type="EC" id="1.7.1.17" evidence="6"/>
<name>A0A918W807_9GAMM</name>
<comment type="catalytic activity">
    <reaction evidence="6">
        <text>2 a quinone + NADH + H(+) = 2 a 1,4-benzosemiquinone + NAD(+)</text>
        <dbReference type="Rhea" id="RHEA:65952"/>
        <dbReference type="ChEBI" id="CHEBI:15378"/>
        <dbReference type="ChEBI" id="CHEBI:57540"/>
        <dbReference type="ChEBI" id="CHEBI:57945"/>
        <dbReference type="ChEBI" id="CHEBI:132124"/>
        <dbReference type="ChEBI" id="CHEBI:134225"/>
    </reaction>
</comment>
<dbReference type="AlphaFoldDB" id="A0A918W807"/>
<proteinExistence type="inferred from homology"/>
<dbReference type="EMBL" id="BMYD01000001">
    <property type="protein sequence ID" value="GHA74403.1"/>
    <property type="molecule type" value="Genomic_DNA"/>
</dbReference>
<dbReference type="HAMAP" id="MF_01216">
    <property type="entry name" value="Azoreductase_type1"/>
    <property type="match status" value="1"/>
</dbReference>
<dbReference type="EC" id="1.6.5.-" evidence="6"/>
<reference evidence="8" key="1">
    <citation type="journal article" date="2014" name="Int. J. Syst. Evol. Microbiol.">
        <title>Complete genome sequence of Corynebacterium casei LMG S-19264T (=DSM 44701T), isolated from a smear-ripened cheese.</title>
        <authorList>
            <consortium name="US DOE Joint Genome Institute (JGI-PGF)"/>
            <person name="Walter F."/>
            <person name="Albersmeier A."/>
            <person name="Kalinowski J."/>
            <person name="Ruckert C."/>
        </authorList>
    </citation>
    <scope>NUCLEOTIDE SEQUENCE</scope>
    <source>
        <strain evidence="8">KCTC 23077</strain>
    </source>
</reference>
<evidence type="ECO:0000256" key="4">
    <source>
        <dbReference type="ARBA" id="ARBA00023027"/>
    </source>
</evidence>
<comment type="function">
    <text evidence="6">Quinone reductase that provides resistance to thiol-specific stress caused by electrophilic quinones.</text>
</comment>
<evidence type="ECO:0000256" key="3">
    <source>
        <dbReference type="ARBA" id="ARBA00023002"/>
    </source>
</evidence>
<reference evidence="8" key="2">
    <citation type="submission" date="2020-09" db="EMBL/GenBank/DDBJ databases">
        <authorList>
            <person name="Sun Q."/>
            <person name="Kim S."/>
        </authorList>
    </citation>
    <scope>NUCLEOTIDE SEQUENCE</scope>
    <source>
        <strain evidence="8">KCTC 23077</strain>
    </source>
</reference>
<organism evidence="8 9">
    <name type="scientific">Cognatilysobacter bugurensis</name>
    <dbReference type="NCBI Taxonomy" id="543356"/>
    <lineage>
        <taxon>Bacteria</taxon>
        <taxon>Pseudomonadati</taxon>
        <taxon>Pseudomonadota</taxon>
        <taxon>Gammaproteobacteria</taxon>
        <taxon>Lysobacterales</taxon>
        <taxon>Lysobacteraceae</taxon>
        <taxon>Cognatilysobacter</taxon>
    </lineage>
</organism>
<dbReference type="RefSeq" id="WP_189454803.1">
    <property type="nucleotide sequence ID" value="NZ_BMYD01000001.1"/>
</dbReference>
<comment type="caution">
    <text evidence="8">The sequence shown here is derived from an EMBL/GenBank/DDBJ whole genome shotgun (WGS) entry which is preliminary data.</text>
</comment>
<evidence type="ECO:0000313" key="8">
    <source>
        <dbReference type="EMBL" id="GHA74403.1"/>
    </source>
</evidence>
<dbReference type="PANTHER" id="PTHR43741:SF4">
    <property type="entry name" value="FMN-DEPENDENT NADH:QUINONE OXIDOREDUCTASE"/>
    <property type="match status" value="1"/>
</dbReference>
<comment type="similarity">
    <text evidence="6">Belongs to the azoreductase type 1 family.</text>
</comment>
<evidence type="ECO:0000256" key="2">
    <source>
        <dbReference type="ARBA" id="ARBA00022643"/>
    </source>
</evidence>
<dbReference type="Proteomes" id="UP000646426">
    <property type="component" value="Unassembled WGS sequence"/>
</dbReference>
<keyword evidence="4 6" id="KW-0520">NAD</keyword>
<keyword evidence="2 6" id="KW-0288">FMN</keyword>
<keyword evidence="1 6" id="KW-0285">Flavoprotein</keyword>
<feature type="binding site" evidence="6">
    <location>
        <position position="9"/>
    </location>
    <ligand>
        <name>FMN</name>
        <dbReference type="ChEBI" id="CHEBI:58210"/>
    </ligand>
</feature>
<feature type="domain" description="Flavodoxin-like fold" evidence="7">
    <location>
        <begin position="1"/>
        <end position="185"/>
    </location>
</feature>
<accession>A0A918W807</accession>
<keyword evidence="3 6" id="KW-0560">Oxidoreductase</keyword>
<dbReference type="Pfam" id="PF02525">
    <property type="entry name" value="Flavodoxin_2"/>
    <property type="match status" value="1"/>
</dbReference>
<dbReference type="InterPro" id="IPR003680">
    <property type="entry name" value="Flavodoxin_fold"/>
</dbReference>
<comment type="cofactor">
    <cofactor evidence="6">
        <name>FMN</name>
        <dbReference type="ChEBI" id="CHEBI:58210"/>
    </cofactor>
    <text evidence="6">Binds 1 FMN per subunit.</text>
</comment>
<dbReference type="SUPFAM" id="SSF52218">
    <property type="entry name" value="Flavoproteins"/>
    <property type="match status" value="1"/>
</dbReference>
<dbReference type="PANTHER" id="PTHR43741">
    <property type="entry name" value="FMN-DEPENDENT NADH-AZOREDUCTASE 1"/>
    <property type="match status" value="1"/>
</dbReference>
<dbReference type="Gene3D" id="3.40.50.360">
    <property type="match status" value="1"/>
</dbReference>
<dbReference type="GO" id="GO:0010181">
    <property type="term" value="F:FMN binding"/>
    <property type="evidence" value="ECO:0007669"/>
    <property type="project" value="UniProtKB-UniRule"/>
</dbReference>
<dbReference type="InterPro" id="IPR023048">
    <property type="entry name" value="NADH:quinone_OxRdtase_FMN_depd"/>
</dbReference>
<dbReference type="InterPro" id="IPR029039">
    <property type="entry name" value="Flavoprotein-like_sf"/>
</dbReference>
<dbReference type="GO" id="GO:0016652">
    <property type="term" value="F:oxidoreductase activity, acting on NAD(P)H as acceptor"/>
    <property type="evidence" value="ECO:0007669"/>
    <property type="project" value="UniProtKB-UniRule"/>
</dbReference>
<evidence type="ECO:0000256" key="6">
    <source>
        <dbReference type="HAMAP-Rule" id="MF_01216"/>
    </source>
</evidence>
<dbReference type="GO" id="GO:0009055">
    <property type="term" value="F:electron transfer activity"/>
    <property type="evidence" value="ECO:0007669"/>
    <property type="project" value="UniProtKB-UniRule"/>
</dbReference>
<evidence type="ECO:0000256" key="1">
    <source>
        <dbReference type="ARBA" id="ARBA00022630"/>
    </source>
</evidence>
<feature type="binding site" evidence="6">
    <location>
        <begin position="85"/>
        <end position="88"/>
    </location>
    <ligand>
        <name>FMN</name>
        <dbReference type="ChEBI" id="CHEBI:58210"/>
    </ligand>
</feature>
<gene>
    <name evidence="8" type="primary">azoR2</name>
    <name evidence="6" type="synonym">azoR</name>
    <name evidence="8" type="ORF">GCM10007067_09220</name>
</gene>
<evidence type="ECO:0000256" key="5">
    <source>
        <dbReference type="ARBA" id="ARBA00048542"/>
    </source>
</evidence>
<keyword evidence="9" id="KW-1185">Reference proteome</keyword>
<sequence>MKILHLDSSILADRSATRVLTAAAVARIRADSPTAVVEQRDLDAEPLPHLSGASLGGADSAAAAEAERALVQFLDADAVVIGAPMYNFGVPSTLKAWIDRIAVAGRTFRYTADGPQGLAGGKHVIVVTAAGGLHAGKPTDFVEPYLRQVFRFLGVDRVTVIRADGVALSAEHREQAIASALAALDTPLARAA</sequence>
<evidence type="ECO:0000259" key="7">
    <source>
        <dbReference type="Pfam" id="PF02525"/>
    </source>
</evidence>
<evidence type="ECO:0000313" key="9">
    <source>
        <dbReference type="Proteomes" id="UP000646426"/>
    </source>
</evidence>
<protein>
    <recommendedName>
        <fullName evidence="6">FMN dependent NADH:quinone oxidoreductase</fullName>
        <ecNumber evidence="6">1.6.5.-</ecNumber>
    </recommendedName>
    <alternativeName>
        <fullName evidence="6">Azo-dye reductase</fullName>
    </alternativeName>
    <alternativeName>
        <fullName evidence="6">FMN-dependent NADH-azo compound oxidoreductase</fullName>
    </alternativeName>
    <alternativeName>
        <fullName evidence="6">FMN-dependent NADH-azoreductase</fullName>
        <ecNumber evidence="6">1.7.1.17</ecNumber>
    </alternativeName>
</protein>
<dbReference type="GO" id="GO:0016655">
    <property type="term" value="F:oxidoreductase activity, acting on NAD(P)H, quinone or similar compound as acceptor"/>
    <property type="evidence" value="ECO:0007669"/>
    <property type="project" value="InterPro"/>
</dbReference>
<comment type="subunit">
    <text evidence="6">Homodimer.</text>
</comment>